<dbReference type="Pfam" id="PF01248">
    <property type="entry name" value="Ribosomal_L7Ae"/>
    <property type="match status" value="1"/>
</dbReference>
<dbReference type="SUPFAM" id="SSF55315">
    <property type="entry name" value="L30e-like"/>
    <property type="match status" value="1"/>
</dbReference>
<dbReference type="Gene3D" id="3.30.1330.30">
    <property type="match status" value="1"/>
</dbReference>
<organism evidence="3 4">
    <name type="scientific">Strigamia maritima</name>
    <name type="common">European centipede</name>
    <name type="synonym">Geophilus maritimus</name>
    <dbReference type="NCBI Taxonomy" id="126957"/>
    <lineage>
        <taxon>Eukaryota</taxon>
        <taxon>Metazoa</taxon>
        <taxon>Ecdysozoa</taxon>
        <taxon>Arthropoda</taxon>
        <taxon>Myriapoda</taxon>
        <taxon>Chilopoda</taxon>
        <taxon>Pleurostigmophora</taxon>
        <taxon>Geophilomorpha</taxon>
        <taxon>Linotaeniidae</taxon>
        <taxon>Strigamia</taxon>
    </lineage>
</organism>
<dbReference type="EnsemblMetazoa" id="SMAR008543-RA">
    <property type="protein sequence ID" value="SMAR008543-PA"/>
    <property type="gene ID" value="SMAR008543"/>
</dbReference>
<feature type="compositionally biased region" description="Basic residues" evidence="1">
    <location>
        <begin position="813"/>
        <end position="822"/>
    </location>
</feature>
<feature type="region of interest" description="Disordered" evidence="1">
    <location>
        <begin position="928"/>
        <end position="963"/>
    </location>
</feature>
<feature type="region of interest" description="Disordered" evidence="1">
    <location>
        <begin position="267"/>
        <end position="305"/>
    </location>
</feature>
<reference evidence="4" key="1">
    <citation type="submission" date="2011-05" db="EMBL/GenBank/DDBJ databases">
        <authorList>
            <person name="Richards S.R."/>
            <person name="Qu J."/>
            <person name="Jiang H."/>
            <person name="Jhangiani S.N."/>
            <person name="Agravi P."/>
            <person name="Goodspeed R."/>
            <person name="Gross S."/>
            <person name="Mandapat C."/>
            <person name="Jackson L."/>
            <person name="Mathew T."/>
            <person name="Pu L."/>
            <person name="Thornton R."/>
            <person name="Saada N."/>
            <person name="Wilczek-Boney K.B."/>
            <person name="Lee S."/>
            <person name="Kovar C."/>
            <person name="Wu Y."/>
            <person name="Scherer S.E."/>
            <person name="Worley K.C."/>
            <person name="Muzny D.M."/>
            <person name="Gibbs R."/>
        </authorList>
    </citation>
    <scope>NUCLEOTIDE SEQUENCE</scope>
    <source>
        <strain evidence="4">Brora</strain>
    </source>
</reference>
<dbReference type="InterPro" id="IPR004038">
    <property type="entry name" value="Ribosomal_eL8/eL30/eS12/Gad45"/>
</dbReference>
<feature type="compositionally biased region" description="Acidic residues" evidence="1">
    <location>
        <begin position="748"/>
        <end position="762"/>
    </location>
</feature>
<dbReference type="EMBL" id="JH431845">
    <property type="status" value="NOT_ANNOTATED_CDS"/>
    <property type="molecule type" value="Genomic_DNA"/>
</dbReference>
<protein>
    <recommendedName>
        <fullName evidence="2">Ribosomal protein eL8/eL30/eS12/Gadd45 domain-containing protein</fullName>
    </recommendedName>
</protein>
<sequence>MFYPQSRVEDSLLNQRPLVLDPSNPYNNIAYDLYRKHDVREKFERFADVSLVSGQDLAANYVRSELDVEQAEAIQGVMEKIDHHDSKNQTSTLSVDVEPFVPRQQQSQTSCATNCTSMRTTQRPQGIPPYITSCYPFVQEDCAGCDYKNTPWSTYVPPQFSFQFSGLQASSTAQRCTYSRYPPSQLSPRYNTGFYSQYKNDPHYTWDGVDRNKNWVVKKSGNWKYQDAANYLDLQQQEYYFQQHEDGRHISHPQEFYNSARTFINRPAIRKANKSKDSQREGSTSETSSTDLSSQSSHTRTLGDFFPSLKSVKRSKSLPNSAAKFESPRGKSCKSVPSALKPADINEWPSPNASSSGEKSVKNPYVFESALNKPKSFAEIIKTKPTEQKTNTVHFDTNTMSAEELKACNKPTKGEMNININLNKVRPNQLKSRLGKNTQFFQQPKYYTDISPRCVVNPSVPTTVNDNSEMHCSASCSDIRALRTPRNDPIEIQRRVIGRPMADHILMSRPGDKTPRENAFASYNEDSRRMSKFMVNKMISAENMSVVRQPLADRGLTFIFESPPDNVLNCGGEIRHCERQLQEHKNSMWRYSARYRNMNWNKSHHEWLIENPAKYSKEKSIYPRHRSHMVKTNVLGARQGLVDFGSKGESVDSDAQTDDMANKVKKKKKKTTKEKNQSRKNQLAAVQGKMLLLSPEMYSKLMDTSNHKGELKDLGSNSQLDNEEEYPELGGHSSKDTTPRVKRVASTTEDDEWSDVDSDYDLVDGILNSPGRLSKTPREGKAGGDKPPLSYSAALQPSSSSLKENVSEEQNGGKKKTKGLKKKVSAAQDLGQMIKNKPIKPKKNAPIQLDITEMLNQCEKKKKLKKTKVGFSVNKWSRPQNFPVVANILDSTAPSRRRGKERELPAKKHPSALKKIILREREQRKKIRKLEEQTKVQQNTGSDVEGADSAWETQGSNSSTTASICGGIEDETKKLLINAASIVHSRRFREYCDHMLNPEIDSVVTRLLQDLIRFHTRLYHKDPIKAKSRRRVVLGLREVTKHLKLKRLKCIILAPNLDRIRSKGGLDDAIESIINLAKEQEIPYVFALGRKLLGRVCYKQVPVSCVGIFNYAGSEANFNQLMELVARAQVEYSDLVSRAQVEYQRMLETVPKSEGQKSEISSSNEKS</sequence>
<dbReference type="HOGENOM" id="CLU_274564_0_0_1"/>
<accession>T1J4K5</accession>
<feature type="region of interest" description="Disordered" evidence="1">
    <location>
        <begin position="320"/>
        <end position="360"/>
    </location>
</feature>
<dbReference type="eggNOG" id="ENOG502QUP4">
    <property type="taxonomic scope" value="Eukaryota"/>
</dbReference>
<feature type="domain" description="Ribosomal protein eL8/eL30/eS12/Gadd45" evidence="2">
    <location>
        <begin position="1025"/>
        <end position="1114"/>
    </location>
</feature>
<dbReference type="FunFam" id="3.30.1330.30:FF:000004">
    <property type="entry name" value="selenocysteine insertion sequence-binding protein 2"/>
    <property type="match status" value="1"/>
</dbReference>
<keyword evidence="4" id="KW-1185">Reference proteome</keyword>
<dbReference type="GO" id="GO:1990904">
    <property type="term" value="C:ribonucleoprotein complex"/>
    <property type="evidence" value="ECO:0007669"/>
    <property type="project" value="TreeGrafter"/>
</dbReference>
<name>T1J4K5_STRMM</name>
<feature type="compositionally biased region" description="Basic residues" evidence="1">
    <location>
        <begin position="663"/>
        <end position="672"/>
    </location>
</feature>
<evidence type="ECO:0000256" key="1">
    <source>
        <dbReference type="SAM" id="MobiDB-lite"/>
    </source>
</evidence>
<dbReference type="GO" id="GO:0001514">
    <property type="term" value="P:selenocysteine incorporation"/>
    <property type="evidence" value="ECO:0007669"/>
    <property type="project" value="UniProtKB-ARBA"/>
</dbReference>
<evidence type="ECO:0000313" key="3">
    <source>
        <dbReference type="EnsemblMetazoa" id="SMAR008543-PA"/>
    </source>
</evidence>
<feature type="region of interest" description="Disordered" evidence="1">
    <location>
        <begin position="707"/>
        <end position="822"/>
    </location>
</feature>
<evidence type="ECO:0000259" key="2">
    <source>
        <dbReference type="Pfam" id="PF01248"/>
    </source>
</evidence>
<reference evidence="3" key="2">
    <citation type="submission" date="2015-02" db="UniProtKB">
        <authorList>
            <consortium name="EnsemblMetazoa"/>
        </authorList>
    </citation>
    <scope>IDENTIFICATION</scope>
</reference>
<dbReference type="PANTHER" id="PTHR13284">
    <property type="entry name" value="GH01354P"/>
    <property type="match status" value="1"/>
</dbReference>
<feature type="compositionally biased region" description="Low complexity" evidence="1">
    <location>
        <begin position="284"/>
        <end position="299"/>
    </location>
</feature>
<proteinExistence type="predicted"/>
<dbReference type="Proteomes" id="UP000014500">
    <property type="component" value="Unassembled WGS sequence"/>
</dbReference>
<dbReference type="GO" id="GO:0035368">
    <property type="term" value="F:selenocysteine insertion sequence binding"/>
    <property type="evidence" value="ECO:0007669"/>
    <property type="project" value="InterPro"/>
</dbReference>
<dbReference type="AlphaFoldDB" id="T1J4K5"/>
<dbReference type="InterPro" id="IPR040051">
    <property type="entry name" value="SECISBP2"/>
</dbReference>
<dbReference type="GO" id="GO:0005739">
    <property type="term" value="C:mitochondrion"/>
    <property type="evidence" value="ECO:0007669"/>
    <property type="project" value="TreeGrafter"/>
</dbReference>
<dbReference type="STRING" id="126957.T1J4K5"/>
<dbReference type="PANTHER" id="PTHR13284:SF4">
    <property type="entry name" value="C2H2-TYPE DOMAIN-CONTAINING PROTEIN"/>
    <property type="match status" value="1"/>
</dbReference>
<feature type="region of interest" description="Disordered" evidence="1">
    <location>
        <begin position="647"/>
        <end position="687"/>
    </location>
</feature>
<dbReference type="GO" id="GO:0043021">
    <property type="term" value="F:ribonucleoprotein complex binding"/>
    <property type="evidence" value="ECO:0007669"/>
    <property type="project" value="TreeGrafter"/>
</dbReference>
<feature type="compositionally biased region" description="Polar residues" evidence="1">
    <location>
        <begin position="349"/>
        <end position="358"/>
    </location>
</feature>
<dbReference type="GO" id="GO:0003730">
    <property type="term" value="F:mRNA 3'-UTR binding"/>
    <property type="evidence" value="ECO:0007669"/>
    <property type="project" value="TreeGrafter"/>
</dbReference>
<dbReference type="InterPro" id="IPR029064">
    <property type="entry name" value="Ribosomal_eL30-like_sf"/>
</dbReference>
<evidence type="ECO:0000313" key="4">
    <source>
        <dbReference type="Proteomes" id="UP000014500"/>
    </source>
</evidence>
<feature type="compositionally biased region" description="Polar residues" evidence="1">
    <location>
        <begin position="951"/>
        <end position="963"/>
    </location>
</feature>
<feature type="compositionally biased region" description="Low complexity" evidence="1">
    <location>
        <begin position="787"/>
        <end position="802"/>
    </location>
</feature>